<feature type="region of interest" description="Disordered" evidence="17">
    <location>
        <begin position="1402"/>
        <end position="1441"/>
    </location>
</feature>
<feature type="region of interest" description="Disordered" evidence="17">
    <location>
        <begin position="2515"/>
        <end position="2549"/>
    </location>
</feature>
<dbReference type="GO" id="GO:0007018">
    <property type="term" value="P:microtubule-based movement"/>
    <property type="evidence" value="ECO:0007669"/>
    <property type="project" value="InterPro"/>
</dbReference>
<feature type="compositionally biased region" description="Polar residues" evidence="17">
    <location>
        <begin position="2271"/>
        <end position="2282"/>
    </location>
</feature>
<feature type="compositionally biased region" description="Polar residues" evidence="17">
    <location>
        <begin position="3846"/>
        <end position="3864"/>
    </location>
</feature>
<dbReference type="Pfam" id="PF00225">
    <property type="entry name" value="Kinesin"/>
    <property type="match status" value="1"/>
</dbReference>
<feature type="coiled-coil region" evidence="16">
    <location>
        <begin position="4138"/>
        <end position="4165"/>
    </location>
</feature>
<dbReference type="GO" id="GO:0003777">
    <property type="term" value="F:microtubule motor activity"/>
    <property type="evidence" value="ECO:0007669"/>
    <property type="project" value="InterPro"/>
</dbReference>
<dbReference type="CDD" id="cd01365">
    <property type="entry name" value="KISc_KIF1A_KIF1B"/>
    <property type="match status" value="1"/>
</dbReference>
<dbReference type="FunFam" id="3.40.850.10:FF:000021">
    <property type="entry name" value="kinesin-like protein KIF16B isoform X1"/>
    <property type="match status" value="1"/>
</dbReference>
<keyword evidence="3" id="KW-0963">Cytoplasm</keyword>
<dbReference type="Gene3D" id="2.60.200.20">
    <property type="match status" value="1"/>
</dbReference>
<evidence type="ECO:0000256" key="5">
    <source>
        <dbReference type="ARBA" id="ARBA00022741"/>
    </source>
</evidence>
<dbReference type="Pfam" id="PF01852">
    <property type="entry name" value="START"/>
    <property type="match status" value="1"/>
</dbReference>
<dbReference type="CDD" id="cd22731">
    <property type="entry name" value="FHA_KIF16A_STARD9"/>
    <property type="match status" value="1"/>
</dbReference>
<evidence type="ECO:0000256" key="8">
    <source>
        <dbReference type="ARBA" id="ARBA00023175"/>
    </source>
</evidence>
<evidence type="ECO:0000256" key="12">
    <source>
        <dbReference type="ARBA" id="ARBA00057304"/>
    </source>
</evidence>
<dbReference type="GO" id="GO:0008289">
    <property type="term" value="F:lipid binding"/>
    <property type="evidence" value="ECO:0007669"/>
    <property type="project" value="InterPro"/>
</dbReference>
<feature type="region of interest" description="Disordered" evidence="17">
    <location>
        <begin position="3303"/>
        <end position="3328"/>
    </location>
</feature>
<feature type="region of interest" description="Disordered" evidence="17">
    <location>
        <begin position="3966"/>
        <end position="3991"/>
    </location>
</feature>
<protein>
    <recommendedName>
        <fullName evidence="13">StAR-related lipid transfer protein 9</fullName>
    </recommendedName>
    <alternativeName>
        <fullName evidence="14">START domain-containing protein 9</fullName>
    </alternativeName>
</protein>
<keyword evidence="4" id="KW-0597">Phosphoprotein</keyword>
<feature type="compositionally biased region" description="Polar residues" evidence="17">
    <location>
        <begin position="3777"/>
        <end position="3790"/>
    </location>
</feature>
<accession>A0A8B8T5M4</accession>
<dbReference type="PROSITE" id="PS00411">
    <property type="entry name" value="KINESIN_MOTOR_1"/>
    <property type="match status" value="1"/>
</dbReference>
<feature type="compositionally biased region" description="Low complexity" evidence="17">
    <location>
        <begin position="3092"/>
        <end position="3107"/>
    </location>
</feature>
<feature type="compositionally biased region" description="Basic and acidic residues" evidence="17">
    <location>
        <begin position="1807"/>
        <end position="1816"/>
    </location>
</feature>
<feature type="region of interest" description="Disordered" evidence="17">
    <location>
        <begin position="632"/>
        <end position="655"/>
    </location>
</feature>
<feature type="compositionally biased region" description="Low complexity" evidence="17">
    <location>
        <begin position="3642"/>
        <end position="3659"/>
    </location>
</feature>
<dbReference type="GO" id="GO:0005737">
    <property type="term" value="C:cytoplasm"/>
    <property type="evidence" value="ECO:0007669"/>
    <property type="project" value="TreeGrafter"/>
</dbReference>
<feature type="region of interest" description="Disordered" evidence="17">
    <location>
        <begin position="4197"/>
        <end position="4235"/>
    </location>
</feature>
<feature type="compositionally biased region" description="Basic and acidic residues" evidence="17">
    <location>
        <begin position="2714"/>
        <end position="2730"/>
    </location>
</feature>
<feature type="compositionally biased region" description="Polar residues" evidence="17">
    <location>
        <begin position="1402"/>
        <end position="1411"/>
    </location>
</feature>
<feature type="compositionally biased region" description="Polar residues" evidence="17">
    <location>
        <begin position="4220"/>
        <end position="4235"/>
    </location>
</feature>
<dbReference type="InterPro" id="IPR008984">
    <property type="entry name" value="SMAD_FHA_dom_sf"/>
</dbReference>
<feature type="compositionally biased region" description="Basic and acidic residues" evidence="17">
    <location>
        <begin position="1833"/>
        <end position="1843"/>
    </location>
</feature>
<feature type="compositionally biased region" description="Polar residues" evidence="17">
    <location>
        <begin position="3309"/>
        <end position="3328"/>
    </location>
</feature>
<feature type="region of interest" description="Disordered" evidence="17">
    <location>
        <begin position="3728"/>
        <end position="3882"/>
    </location>
</feature>
<evidence type="ECO:0000256" key="13">
    <source>
        <dbReference type="ARBA" id="ARBA00070248"/>
    </source>
</evidence>
<feature type="region of interest" description="Disordered" evidence="17">
    <location>
        <begin position="2397"/>
        <end position="2487"/>
    </location>
</feature>
<comment type="subcellular location">
    <subcellularLocation>
        <location evidence="1">Cytoplasm</location>
        <location evidence="1">Cytoskeleton</location>
        <location evidence="1">Microtubule organizing center</location>
        <location evidence="1">Centrosome</location>
        <location evidence="1">Centriole</location>
    </subcellularLocation>
    <subcellularLocation>
        <location evidence="2">Nucleus</location>
    </subcellularLocation>
</comment>
<feature type="compositionally biased region" description="Basic and acidic residues" evidence="17">
    <location>
        <begin position="1630"/>
        <end position="1639"/>
    </location>
</feature>
<dbReference type="RefSeq" id="XP_032337283.1">
    <property type="nucleotide sequence ID" value="XM_032481392.1"/>
</dbReference>
<evidence type="ECO:0000256" key="10">
    <source>
        <dbReference type="ARBA" id="ARBA00023242"/>
    </source>
</evidence>
<dbReference type="GO" id="GO:0051225">
    <property type="term" value="P:spindle assembly"/>
    <property type="evidence" value="ECO:0007669"/>
    <property type="project" value="TreeGrafter"/>
</dbReference>
<dbReference type="KEGG" id="cfr:102507674"/>
<feature type="region of interest" description="Disordered" evidence="17">
    <location>
        <begin position="3912"/>
        <end position="3933"/>
    </location>
</feature>
<evidence type="ECO:0000256" key="15">
    <source>
        <dbReference type="PROSITE-ProRule" id="PRU00283"/>
    </source>
</evidence>
<evidence type="ECO:0000256" key="2">
    <source>
        <dbReference type="ARBA" id="ARBA00004123"/>
    </source>
</evidence>
<evidence type="ECO:0000259" key="19">
    <source>
        <dbReference type="PROSITE" id="PS50848"/>
    </source>
</evidence>
<dbReference type="GO" id="GO:0008017">
    <property type="term" value="F:microtubule binding"/>
    <property type="evidence" value="ECO:0007669"/>
    <property type="project" value="InterPro"/>
</dbReference>
<dbReference type="GO" id="GO:0005524">
    <property type="term" value="F:ATP binding"/>
    <property type="evidence" value="ECO:0007669"/>
    <property type="project" value="UniProtKB-UniRule"/>
</dbReference>
<feature type="compositionally biased region" description="Basic and acidic residues" evidence="17">
    <location>
        <begin position="1788"/>
        <end position="1797"/>
    </location>
</feature>
<feature type="region of interest" description="Disordered" evidence="17">
    <location>
        <begin position="1771"/>
        <end position="1867"/>
    </location>
</feature>
<evidence type="ECO:0000256" key="9">
    <source>
        <dbReference type="ARBA" id="ARBA00023212"/>
    </source>
</evidence>
<feature type="region of interest" description="Disordered" evidence="17">
    <location>
        <begin position="944"/>
        <end position="1005"/>
    </location>
</feature>
<dbReference type="PRINTS" id="PR00380">
    <property type="entry name" value="KINESINHEAVY"/>
</dbReference>
<dbReference type="InterPro" id="IPR000253">
    <property type="entry name" value="FHA_dom"/>
</dbReference>
<feature type="compositionally biased region" description="Polar residues" evidence="17">
    <location>
        <begin position="2468"/>
        <end position="2483"/>
    </location>
</feature>
<feature type="compositionally biased region" description="Low complexity" evidence="17">
    <location>
        <begin position="4201"/>
        <end position="4219"/>
    </location>
</feature>
<feature type="region of interest" description="Disordered" evidence="17">
    <location>
        <begin position="2190"/>
        <end position="2221"/>
    </location>
</feature>
<dbReference type="FunFam" id="3.30.530.20:FF:000022">
    <property type="entry name" value="StAR-related lipid transfer (START) domain-containing 9"/>
    <property type="match status" value="1"/>
</dbReference>
<dbReference type="InterPro" id="IPR002913">
    <property type="entry name" value="START_lipid-bd_dom"/>
</dbReference>
<dbReference type="SUPFAM" id="SSF49879">
    <property type="entry name" value="SMAD/FHA domain"/>
    <property type="match status" value="1"/>
</dbReference>
<dbReference type="SUPFAM" id="SSF55961">
    <property type="entry name" value="Bet v1-like"/>
    <property type="match status" value="1"/>
</dbReference>
<feature type="region of interest" description="Disordered" evidence="17">
    <location>
        <begin position="1462"/>
        <end position="1512"/>
    </location>
</feature>
<feature type="region of interest" description="Disordered" evidence="17">
    <location>
        <begin position="1603"/>
        <end position="1639"/>
    </location>
</feature>
<feature type="domain" description="Kinesin motor" evidence="18">
    <location>
        <begin position="3"/>
        <end position="383"/>
    </location>
</feature>
<feature type="compositionally biased region" description="Basic and acidic residues" evidence="17">
    <location>
        <begin position="1413"/>
        <end position="1428"/>
    </location>
</feature>
<dbReference type="CTD" id="57519"/>
<dbReference type="PANTHER" id="PTHR47117">
    <property type="entry name" value="STAR-RELATED LIPID TRANSFER PROTEIN 9"/>
    <property type="match status" value="1"/>
</dbReference>
<dbReference type="InterPro" id="IPR001752">
    <property type="entry name" value="Kinesin_motor_dom"/>
</dbReference>
<keyword evidence="8 15" id="KW-0505">Motor protein</keyword>
<dbReference type="PROSITE" id="PS50848">
    <property type="entry name" value="START"/>
    <property type="match status" value="1"/>
</dbReference>
<feature type="compositionally biased region" description="Basic and acidic residues" evidence="17">
    <location>
        <begin position="977"/>
        <end position="989"/>
    </location>
</feature>
<comment type="similarity">
    <text evidence="15">Belongs to the TRAFAC class myosin-kinesin ATPase superfamily. Kinesin family.</text>
</comment>
<reference evidence="21" key="1">
    <citation type="submission" date="2025-08" db="UniProtKB">
        <authorList>
            <consortium name="RefSeq"/>
        </authorList>
    </citation>
    <scope>IDENTIFICATION</scope>
    <source>
        <tissue evidence="21">Ear skin</tissue>
    </source>
</reference>
<feature type="region of interest" description="Disordered" evidence="17">
    <location>
        <begin position="2657"/>
        <end position="2790"/>
    </location>
</feature>
<comment type="function">
    <text evidence="12">Microtubule-dependent motor protein required for spindle pole assembly during mitosis. Required to stabilize the pericentriolar material (PCM).</text>
</comment>
<feature type="compositionally biased region" description="Polar residues" evidence="17">
    <location>
        <begin position="3132"/>
        <end position="3144"/>
    </location>
</feature>
<feature type="region of interest" description="Disordered" evidence="17">
    <location>
        <begin position="2586"/>
        <end position="2614"/>
    </location>
</feature>
<keyword evidence="7 16" id="KW-0175">Coiled coil</keyword>
<feature type="compositionally biased region" description="Polar residues" evidence="17">
    <location>
        <begin position="1819"/>
        <end position="1832"/>
    </location>
</feature>
<evidence type="ECO:0000313" key="20">
    <source>
        <dbReference type="Proteomes" id="UP000694856"/>
    </source>
</evidence>
<feature type="domain" description="START" evidence="19">
    <location>
        <begin position="4383"/>
        <end position="4518"/>
    </location>
</feature>
<dbReference type="Proteomes" id="UP000694856">
    <property type="component" value="Chromosome 6"/>
</dbReference>
<keyword evidence="6 15" id="KW-0067">ATP-binding</keyword>
<feature type="compositionally biased region" description="Basic and acidic residues" evidence="17">
    <location>
        <begin position="3153"/>
        <end position="3162"/>
    </location>
</feature>
<dbReference type="Gene3D" id="3.30.530.20">
    <property type="match status" value="1"/>
</dbReference>
<feature type="region of interest" description="Disordered" evidence="17">
    <location>
        <begin position="3620"/>
        <end position="3660"/>
    </location>
</feature>
<keyword evidence="9" id="KW-0206">Cytoskeleton</keyword>
<feature type="region of interest" description="Disordered" evidence="17">
    <location>
        <begin position="4113"/>
        <end position="4133"/>
    </location>
</feature>
<dbReference type="InterPro" id="IPR027417">
    <property type="entry name" value="P-loop_NTPase"/>
</dbReference>
<feature type="region of interest" description="Disordered" evidence="17">
    <location>
        <begin position="3372"/>
        <end position="3412"/>
    </location>
</feature>
<evidence type="ECO:0000256" key="17">
    <source>
        <dbReference type="SAM" id="MobiDB-lite"/>
    </source>
</evidence>
<dbReference type="PROSITE" id="PS50067">
    <property type="entry name" value="KINESIN_MOTOR_2"/>
    <property type="match status" value="1"/>
</dbReference>
<evidence type="ECO:0000256" key="4">
    <source>
        <dbReference type="ARBA" id="ARBA00022553"/>
    </source>
</evidence>
<feature type="region of interest" description="Disordered" evidence="17">
    <location>
        <begin position="1308"/>
        <end position="1334"/>
    </location>
</feature>
<dbReference type="GO" id="GO:0005634">
    <property type="term" value="C:nucleus"/>
    <property type="evidence" value="ECO:0007669"/>
    <property type="project" value="UniProtKB-SubCell"/>
</dbReference>
<proteinExistence type="inferred from homology"/>
<evidence type="ECO:0000256" key="11">
    <source>
        <dbReference type="ARBA" id="ARBA00038673"/>
    </source>
</evidence>
<evidence type="ECO:0000256" key="6">
    <source>
        <dbReference type="ARBA" id="ARBA00022840"/>
    </source>
</evidence>
<dbReference type="SMART" id="SM00240">
    <property type="entry name" value="FHA"/>
    <property type="match status" value="1"/>
</dbReference>
<evidence type="ECO:0000256" key="7">
    <source>
        <dbReference type="ARBA" id="ARBA00023054"/>
    </source>
</evidence>
<dbReference type="PANTHER" id="PTHR47117:SF1">
    <property type="entry name" value="STAR-RELATED LIPID TRANSFER PROTEIN 9"/>
    <property type="match status" value="1"/>
</dbReference>
<feature type="compositionally biased region" description="Basic and acidic residues" evidence="17">
    <location>
        <begin position="2516"/>
        <end position="2525"/>
    </location>
</feature>
<name>A0A8B8T5M4_CAMFR</name>
<evidence type="ECO:0000313" key="21">
    <source>
        <dbReference type="RefSeq" id="XP_032337283.1"/>
    </source>
</evidence>
<feature type="compositionally biased region" description="Basic and acidic residues" evidence="17">
    <location>
        <begin position="2308"/>
        <end position="2338"/>
    </location>
</feature>
<dbReference type="Gene3D" id="3.40.850.10">
    <property type="entry name" value="Kinesin motor domain"/>
    <property type="match status" value="1"/>
</dbReference>
<feature type="region of interest" description="Disordered" evidence="17">
    <location>
        <begin position="2237"/>
        <end position="2365"/>
    </location>
</feature>
<feature type="region of interest" description="Disordered" evidence="17">
    <location>
        <begin position="704"/>
        <end position="754"/>
    </location>
</feature>
<feature type="region of interest" description="Disordered" evidence="17">
    <location>
        <begin position="3561"/>
        <end position="3601"/>
    </location>
</feature>
<sequence>MANVRVAVRVRPLSKRETKEGGRIIVEVDGKVAKIRNLKVDGRLDGFGDSREKVVAFGFDYCYWSVNPEDPQYASQDVVFQDLGTEVLSGAAKGYNICLFAYGQTGSGKTYTMLGTPASVGLTPRICEGLFVRQEDCAPLPSSCRIKVSFLEIYNERVRDLLKQSDHKKSYTLRVREHPEMGPYVQGLSQHVVTNYKQVIQLLEEGIANRITAATHVHEASSRSHAIFTIYYTQAILENNLPSEIASKINLVDLAGSERADPSYCKDRITEGANINKSLVTLGIVISTLAQNSQVFSCQSFNSTASDGGDSGVPSSPSGTSSGGGPSRRRSYIPYRDSVLTWLLKDSLGGNSRTIMVATVSPAHTSYSETMSTLRYASNAKNIINKPRVNEDANVKLIRELREEIGRLKAMLLSFELRNFRSLNEGKDENLKELVLQNELKIDQLTKDWTRKWNEWKALVEHYRVDINRRRAGLVIDSSLPHLMALEDDVLSTGVVLYHLKEGTTKIGRIDSDQEQDIVLQGQWIERDHCTITSACGVVVLRPARGARCTVNGREVTASCRLTQGAVITLGKAQKFRFNHPAEAAVLRQRRQVGEAVGGSGSLEWLDLDGDVTASRLGLSPLLWKERRVLGEQSDGARQPPSAGETPPGTQVQQQQCYVGDLRQRIVAAQIRARQTPELDRTSISRRIKDRFFWFPDKQRLLGEETRPSGLQQQPQQDRGAEREVEAAVPSDSRCRTDPETQPSSLVQSQKRTVQPQLLRRHTLRVAERSFRRRRVLFQLERIVKKQRLLEAHRRPELLKALCLLQDGHPQRRPGPGTLVPGPQCRSRLRSYSSLSLQRPCSWHSPQLRSVSLSLDTFTTSPPMPDPTDQLSEKISSEEYLPQATSYCPRTGHCSKHALRSSGKGQLCTARKALAGTGASAPGICFSVGSESASVQEMERVAFPELLMPEGPQGKERDLPEPENSESDDSQISEDSLAEKGCRSLRDSPGDSYLTSGHGHPRARAGASVRVFTTSSDSGLFTQTQKSFSLDSLIDTEEELGDHRQEEPFFISADEMPTETFWHLQPSSLPGGDQEAACRLGAIKHRTGARLDAILPVSSSFYLDPQPPCEQPELAVEANSSERAHAVQDVHLSRGSPLVSVDSWFSCDSKINPSSPSDSLCPSPNVQDFQPCGWKRPGYWLNTGELKSSGTEIALPYSSELPQGGAELPCSVRGVHAIPASDMTRLSLWGPYRLLQSRADGTFQARGVPDAAQQGISEASDSSVSSLLAASATSFTYIGSAGEREWAALQQKYLLELSHPALEATEEPRSAFASLEGDSGSLTQASDKGGDALLPVGSGVPRSLDFSSFPIHLSKIKRLRAEKEQDSLSVEIEGTSDFFTASEKVSCSGTYSADVESSASGMTHAQASAAENKTVHPVREAHEVKENSLEESSQSSQKPELMTSSDECFFLKSPCHSVVTIATKDHHRPRGRAPFGRSSADQAGQSGQSGQCPPQEENTDSQESSQEAVERHSSLPFALLSGPELYLHSAPWNPLPSSLQPPPLETFYVTKSRDALTETALEIPACREARMPSPPPREAWGFGPNHRVIQNVSVKNKLPVPSHNQNSKMVPSQQGTAERPVVQNTEEVNEEKWKRPGNVKEDNHNSVYFFVSQNRHFLPSTSVKVCEFENQVGILNKHSLPTLRQGEKASVQSSCGVSSDSAGSGEPLFVCEPETGGEEEQGQSAALRQTQAFDTKRQFHSGIRSELIYKTISLGLDKDMLGEAALSLKPRPVHHRVSSPETAAQEESPTHEGEGRNETGLLGKALHPKDGSEEFKFPQTESTCGRVQSVTRSQERSHSESKVPGKAQEMFNSREAPSGKKWNKQGNNADEMAKLIKSVVQLENGILEIESKQSKQLCASHTLGVSKKFVFQDPQDQERADCVLRAGGSGNDVSFKDQLSSPRQTDDVIFRDEEAGEMEVNSSIGKDPQVQKITLSPFKLRERVHNIKFVRGRTYPAVLDRPARDTGEFLGACMACTNTSVNPGRTKALAGALSLQPRPEMSAEEGELLNAVPPRGQLWDLGSLEELETVKGFQESQLARRMRSSKQEETEVQGRVEEMAVQRGGLQEEDRVVSVTQKVPGSRQRCVGVSFSQESGPLWGQPDSCVAPHQDLGNTFPLNSPGLPESYIHTPNTVDISSVDCVLDPMKLKMPSSPSVTGAGCQDQRGEPRSHGLQGEVRGGSPVAHSGWCGSVIPTAMASHGQSSAPGSIPQGTEGRRSASTSPQHHAGDLRSTSTDLSSRVSFPSKAKASIQRGTGRASSQNRASSPFERKASYLLEERNSRDREVRPKAEEEAKDLSPARSAFSAPVSLPRVPQPEPSAHPPTCQAVLEGMGQAETQGKQLQDLAAGGTVLHYDETSLEPESSSRAPGRPQCPQVGQPVSDRTRDEGEAQGNHVASLSAEPGHLSIDERTSVLQATPPSADSFHPQPDNNTGPRCLSKTSSHAAPALGKSHCTGKLRHFLGASEQFLCHSSSSDVIEKRKEATRRTPSSADPLGSDRLPSPTAVEEDRKVTAEEAVAALPSQAPFDDPGGIPHGQGQFAAWEAAENVPPASQKRSPAHQEPGTLDNTGSGNFLEAAQGGKTTCFESQLLICDVENSACLSGPNQDQVQCLEASASLEEGRASPRQGTVLPGALRGVEPEAPSQQHVKRETSVGSGPAEACRAGSEGPRPAAPPDRRPTGVREEVPRRCPQEISGCVASWGSTEGSRTLRPSGGQEDSETHSCRQPCDPQPIAPHARSSPSMPVPPFPYRGGDLGKGTSKAAPHTCHPPCMVASRARGMDERGEGHSREPDMLLACGLEPKGINVELRPADGDPPEPSIAAAVLPLAQGGHSLSAPDGKTSSLSHLVADKRSVGDPEKTFAEKKAGTELEASPFLISRCSEPPRRFQDSSAGGQRAQGSQPKPGPPATAGRPHTLNLSEGSVGHELLMGPQDGTNAIRCLPEKSQRSSESRDHSGLDPQAKFVAKLKYISSPWVDSPWEEEEQQRDQASGGGEDPTRGSSPLHTDEGCLGSCQIRGAGGEEMAVPRPTVSKMFSSGFGDSATVHLEHRGARGPVAQGSGPPSPGGEQLEPHHRRSLPVIAISGPRHYGPQFSVVSSSRSLQELNLSVEPPSPTDEKIQEPRRLWTPHLGGSSSGKSVVRPSLKAEGCDQEASPDLGDSAAVPRRLQSAPTPYPTTSALSCMPTPDLMASLEQAQQGKPERLGGQARPEEPQSEAGGGALPSGSSDINPCVLPWRPEGPVCIGWKQYGFGSAVDVSRGHTSQGLIPPSVARSSSIDDGLGDQNSPLRSHRSTCASARGLLSTCSSIQEARGSHEPWEVWGSSFALGTPHILLSSEGAAPTHGPDRRAQFPGTPDEASGLRREPPRAEGSAAGPVDEIMLLYPAEAGDPAGQPRMSTLEQGTQTPGCRPCWSYTDICSAQSDLASWASMHNLSLHLSQLLHSTSELLGSLSQPSVAEKERNAKRETPGEAPQALMMDGCTQTTMDEAVQTDRASLPLHLQAPEANSQKISVVLDRLGSVMSAMSQKQRHVPGTLQKRKTEETGWKTTGPLDLQEESTHCRPQSLPVLSPHLSFQKVPFGQNLLSVSPQPSPDASLPPSPRPEEPSCLAVSSPGLSASPSPGRCSDTAEFFRQPRVQKAQRPTSALLVDRASSPILTLSASPQGLGLPLGALSLSAPSALSLEGRRNHISSPGLPLCAPRPPVGHYSHTTDESGSSQRLGAPCGEGRSSLEGGDRRSFLEASSSGSPQQSTKLQVRFVEQPLQRHQPRTTTRVQSRPLPPAPRSRNQRGADGFVPEDMASLACDPLSSRGPSQRQSRTESGGESSASPKPPLPTLDIPSSQGGPQCRSPCPFFELTETLGLQGCILGPTEACQPEGLLRPSSQMHTAPEPQHHSLGDLPVHNKFSDWCGVQDGFPGGLGVMDLPGARCDCSSGEQGQRPPEPPADQSQAPEWSQREQIPLQVGAQNLSLSVELTEAKLHHGFGEADALLQVLQSGTGEALAAEEPEPHPQGELYAWPKQTLENLRRERAERLQNFRRARSLSPQKQLSFPSSWDLPTRDLGLPSRRREYLQQLRRDVVETTRSPGSASRSAHPPSDIELMLQEYQRAREEAKVEIARARDRLRERTEQEKLRIRQQIISQLLRVGRGQASDFREEEKLHTLAASSSRCTSSDGSLSSGVTSGYNSSPALPGQLQSPDSVVDTNLPDSRDSWMGDVRGRSAVRNSHLNLAGSAWKSLAYSRRASLGSCCCSPSSLSSLGTSSSSSYRDLAKHIVDISMADVMAACSDNLNNLFSHRAAAGWNHQGEEQEVQLYNKVFSSTRHGFLGAGVVSQPLSHVWAAVSDPTLWPLYHQPIQTARLHQRVTNSINLVYLVCNTALCALKQPRDFCCVCVEAKEGPLSIMAAQSVYDVSMPRPSREMVRGEILPSAWILQPLTVEGKEVTRVIYLAQVELGAPGFPPQLLSSFIKQQPLVIARLASFLGS</sequence>
<dbReference type="Pfam" id="PF00498">
    <property type="entry name" value="FHA"/>
    <property type="match status" value="1"/>
</dbReference>
<feature type="compositionally biased region" description="Polar residues" evidence="17">
    <location>
        <begin position="2928"/>
        <end position="2940"/>
    </location>
</feature>
<feature type="compositionally biased region" description="Pro residues" evidence="17">
    <location>
        <begin position="3626"/>
        <end position="3637"/>
    </location>
</feature>
<feature type="compositionally biased region" description="Polar residues" evidence="17">
    <location>
        <begin position="1603"/>
        <end position="1626"/>
    </location>
</feature>
<dbReference type="InterPro" id="IPR019821">
    <property type="entry name" value="Kinesin_motor_CS"/>
</dbReference>
<organism evidence="20 21">
    <name type="scientific">Camelus ferus</name>
    <name type="common">Wild bactrian camel</name>
    <name type="synonym">Camelus bactrianus ferus</name>
    <dbReference type="NCBI Taxonomy" id="419612"/>
    <lineage>
        <taxon>Eukaryota</taxon>
        <taxon>Metazoa</taxon>
        <taxon>Chordata</taxon>
        <taxon>Craniata</taxon>
        <taxon>Vertebrata</taxon>
        <taxon>Euteleostomi</taxon>
        <taxon>Mammalia</taxon>
        <taxon>Eutheria</taxon>
        <taxon>Laurasiatheria</taxon>
        <taxon>Artiodactyla</taxon>
        <taxon>Tylopoda</taxon>
        <taxon>Camelidae</taxon>
        <taxon>Camelus</taxon>
    </lineage>
</organism>
<feature type="region of interest" description="Disordered" evidence="17">
    <location>
        <begin position="306"/>
        <end position="330"/>
    </location>
</feature>
<dbReference type="FunFam" id="2.60.200.20:FF:000005">
    <property type="entry name" value="Kinesin family member 16B"/>
    <property type="match status" value="1"/>
</dbReference>
<feature type="region of interest" description="Disordered" evidence="17">
    <location>
        <begin position="3087"/>
        <end position="3214"/>
    </location>
</feature>
<evidence type="ECO:0000256" key="1">
    <source>
        <dbReference type="ARBA" id="ARBA00004114"/>
    </source>
</evidence>
<keyword evidence="5 15" id="KW-0547">Nucleotide-binding</keyword>
<dbReference type="InterPro" id="IPR023393">
    <property type="entry name" value="START-like_dom_sf"/>
</dbReference>
<dbReference type="GeneID" id="102507674"/>
<feature type="compositionally biased region" description="Low complexity" evidence="17">
    <location>
        <begin position="306"/>
        <end position="320"/>
    </location>
</feature>
<dbReference type="SUPFAM" id="SSF52540">
    <property type="entry name" value="P-loop containing nucleoside triphosphate hydrolases"/>
    <property type="match status" value="1"/>
</dbReference>
<comment type="subunit">
    <text evidence="11">Interacts with ATAD3A.</text>
</comment>
<feature type="compositionally biased region" description="Acidic residues" evidence="17">
    <location>
        <begin position="961"/>
        <end position="972"/>
    </location>
</feature>
<keyword evidence="10" id="KW-0539">Nucleus</keyword>
<feature type="compositionally biased region" description="Low complexity" evidence="17">
    <location>
        <begin position="1476"/>
        <end position="1491"/>
    </location>
</feature>
<evidence type="ECO:0000256" key="16">
    <source>
        <dbReference type="SAM" id="Coils"/>
    </source>
</evidence>
<feature type="binding site" evidence="15">
    <location>
        <begin position="103"/>
        <end position="110"/>
    </location>
    <ligand>
        <name>ATP</name>
        <dbReference type="ChEBI" id="CHEBI:30616"/>
    </ligand>
</feature>
<dbReference type="SMART" id="SM00129">
    <property type="entry name" value="KISc"/>
    <property type="match status" value="1"/>
</dbReference>
<feature type="region of interest" description="Disordered" evidence="17">
    <location>
        <begin position="3013"/>
        <end position="3054"/>
    </location>
</feature>
<evidence type="ECO:0000259" key="18">
    <source>
        <dbReference type="PROSITE" id="PS50067"/>
    </source>
</evidence>
<dbReference type="InterPro" id="IPR036961">
    <property type="entry name" value="Kinesin_motor_dom_sf"/>
</dbReference>
<feature type="compositionally biased region" description="Polar residues" evidence="17">
    <location>
        <begin position="4117"/>
        <end position="4126"/>
    </location>
</feature>
<feature type="compositionally biased region" description="Polar residues" evidence="17">
    <location>
        <begin position="740"/>
        <end position="754"/>
    </location>
</feature>
<evidence type="ECO:0000256" key="3">
    <source>
        <dbReference type="ARBA" id="ARBA00022490"/>
    </source>
</evidence>
<dbReference type="GO" id="GO:0005814">
    <property type="term" value="C:centriole"/>
    <property type="evidence" value="ECO:0007669"/>
    <property type="project" value="UniProtKB-SubCell"/>
</dbReference>
<feature type="region of interest" description="Disordered" evidence="17">
    <location>
        <begin position="3232"/>
        <end position="3266"/>
    </location>
</feature>
<feature type="region of interest" description="Disordered" evidence="17">
    <location>
        <begin position="2912"/>
        <end position="2958"/>
    </location>
</feature>
<evidence type="ECO:0000256" key="14">
    <source>
        <dbReference type="ARBA" id="ARBA00079037"/>
    </source>
</evidence>
<keyword evidence="20" id="KW-1185">Reference proteome</keyword>
<gene>
    <name evidence="21" type="primary">STARD9</name>
</gene>
<feature type="compositionally biased region" description="Low complexity" evidence="17">
    <location>
        <begin position="1430"/>
        <end position="1441"/>
    </location>
</feature>